<feature type="binding site" evidence="5">
    <location>
        <position position="126"/>
    </location>
    <ligand>
        <name>substrate</name>
    </ligand>
</feature>
<organism evidence="6 7">
    <name type="scientific">Roseibium album</name>
    <dbReference type="NCBI Taxonomy" id="311410"/>
    <lineage>
        <taxon>Bacteria</taxon>
        <taxon>Pseudomonadati</taxon>
        <taxon>Pseudomonadota</taxon>
        <taxon>Alphaproteobacteria</taxon>
        <taxon>Hyphomicrobiales</taxon>
        <taxon>Stappiaceae</taxon>
        <taxon>Roseibium</taxon>
    </lineage>
</organism>
<keyword evidence="6" id="KW-0456">Lyase</keyword>
<feature type="binding site" evidence="5">
    <location>
        <begin position="104"/>
        <end position="107"/>
    </location>
    <ligand>
        <name>substrate</name>
    </ligand>
</feature>
<keyword evidence="5" id="KW-0479">Metal-binding</keyword>
<evidence type="ECO:0000313" key="7">
    <source>
        <dbReference type="Proteomes" id="UP000049983"/>
    </source>
</evidence>
<comment type="cofactor">
    <cofactor evidence="1">
        <name>a divalent metal cation</name>
        <dbReference type="ChEBI" id="CHEBI:60240"/>
    </cofactor>
</comment>
<dbReference type="RefSeq" id="WP_055120401.1">
    <property type="nucleotide sequence ID" value="NZ_CANKXR010000001.1"/>
</dbReference>
<dbReference type="InterPro" id="IPR036704">
    <property type="entry name" value="RraA/RraA-like_sf"/>
</dbReference>
<comment type="cofactor">
    <cofactor evidence="5">
        <name>Mg(2+)</name>
        <dbReference type="ChEBI" id="CHEBI:18420"/>
    </cofactor>
</comment>
<feature type="binding site" evidence="5">
    <location>
        <position position="127"/>
    </location>
    <ligand>
        <name>Mg(2+)</name>
        <dbReference type="ChEBI" id="CHEBI:18420"/>
    </ligand>
</feature>
<sequence length="232" mass="24004">MIEAPPLLTVKASMKRPTEAQTASFQGVPTGFVVDALYGGGALSQNIGPLGDGRDVHCVAAGPALTADCGAADVLAVFAALKFIQPGDIVVSSFANHSGCAAGGDGLVGMMKNCGAAGFVTDGPMRDYSGMVRVGLPVWCTGITPASPHMSGPGSVGYPIQIGAQEVETGDMIVADQDGVVVVPFERLDEVISNLESIRVSEQTQDARVAAGMRMPEWVEELLESDRVVVRD</sequence>
<evidence type="ECO:0000256" key="3">
    <source>
        <dbReference type="ARBA" id="ARBA00029596"/>
    </source>
</evidence>
<keyword evidence="5" id="KW-0460">Magnesium</keyword>
<dbReference type="EMBL" id="CXWC01000015">
    <property type="protein sequence ID" value="CTQ78390.1"/>
    <property type="molecule type" value="Genomic_DNA"/>
</dbReference>
<dbReference type="STRING" id="311410.LA5095_05031"/>
<dbReference type="SUPFAM" id="SSF89562">
    <property type="entry name" value="RraA-like"/>
    <property type="match status" value="1"/>
</dbReference>
<evidence type="ECO:0000256" key="1">
    <source>
        <dbReference type="ARBA" id="ARBA00001968"/>
    </source>
</evidence>
<dbReference type="GO" id="GO:0046872">
    <property type="term" value="F:metal ion binding"/>
    <property type="evidence" value="ECO:0007669"/>
    <property type="project" value="UniProtKB-KW"/>
</dbReference>
<dbReference type="PANTHER" id="PTHR33254:SF4">
    <property type="entry name" value="4-HYDROXY-4-METHYL-2-OXOGLUTARATE ALDOLASE 3-RELATED"/>
    <property type="match status" value="1"/>
</dbReference>
<evidence type="ECO:0000256" key="4">
    <source>
        <dbReference type="ARBA" id="ARBA00030169"/>
    </source>
</evidence>
<dbReference type="CDD" id="cd16841">
    <property type="entry name" value="RraA_family"/>
    <property type="match status" value="1"/>
</dbReference>
<name>A0A0M6ZGX2_9HYPH</name>
<accession>A0A0M6ZGX2</accession>
<dbReference type="OrthoDB" id="9812532at2"/>
<protein>
    <recommendedName>
        <fullName evidence="2">Putative 4-hydroxy-4-methyl-2-oxoglutarate aldolase</fullName>
    </recommendedName>
    <alternativeName>
        <fullName evidence="3">Regulator of ribonuclease activity homolog</fullName>
    </alternativeName>
    <alternativeName>
        <fullName evidence="4">RraA-like protein</fullName>
    </alternativeName>
</protein>
<reference evidence="7" key="1">
    <citation type="submission" date="2015-07" db="EMBL/GenBank/DDBJ databases">
        <authorList>
            <person name="Rodrigo-Torres Lidia"/>
            <person name="Arahal R.David."/>
        </authorList>
    </citation>
    <scope>NUCLEOTIDE SEQUENCE [LARGE SCALE GENOMIC DNA]</scope>
    <source>
        <strain evidence="7">CECT 5096</strain>
    </source>
</reference>
<dbReference type="Proteomes" id="UP000049983">
    <property type="component" value="Unassembled WGS sequence"/>
</dbReference>
<dbReference type="GO" id="GO:0016829">
    <property type="term" value="F:lyase activity"/>
    <property type="evidence" value="ECO:0007669"/>
    <property type="project" value="UniProtKB-KW"/>
</dbReference>
<gene>
    <name evidence="6" type="primary">proA_3</name>
    <name evidence="6" type="ORF">LA5096_05606</name>
</gene>
<dbReference type="Pfam" id="PF03737">
    <property type="entry name" value="RraA-like"/>
    <property type="match status" value="1"/>
</dbReference>
<dbReference type="AlphaFoldDB" id="A0A0M6ZGX2"/>
<dbReference type="PANTHER" id="PTHR33254">
    <property type="entry name" value="4-HYDROXY-4-METHYL-2-OXOGLUTARATE ALDOLASE 3-RELATED"/>
    <property type="match status" value="1"/>
</dbReference>
<evidence type="ECO:0000256" key="5">
    <source>
        <dbReference type="PIRSR" id="PIRSR605493-1"/>
    </source>
</evidence>
<evidence type="ECO:0000313" key="6">
    <source>
        <dbReference type="EMBL" id="CTQ78390.1"/>
    </source>
</evidence>
<keyword evidence="7" id="KW-1185">Reference proteome</keyword>
<dbReference type="Gene3D" id="3.50.30.40">
    <property type="entry name" value="Ribonuclease E inhibitor RraA/RraA-like"/>
    <property type="match status" value="1"/>
</dbReference>
<dbReference type="InterPro" id="IPR005493">
    <property type="entry name" value="RraA/RraA-like"/>
</dbReference>
<proteinExistence type="predicted"/>
<dbReference type="GeneID" id="97672850"/>
<evidence type="ECO:0000256" key="2">
    <source>
        <dbReference type="ARBA" id="ARBA00016549"/>
    </source>
</evidence>